<accession>A0A9D0ZF32</accession>
<name>A0A9D0ZF32_9FIRM</name>
<dbReference type="GO" id="GO:0016491">
    <property type="term" value="F:oxidoreductase activity"/>
    <property type="evidence" value="ECO:0007669"/>
    <property type="project" value="UniProtKB-KW"/>
</dbReference>
<dbReference type="InterPro" id="IPR050097">
    <property type="entry name" value="Ferredoxin-NADP_redctase_2"/>
</dbReference>
<evidence type="ECO:0000313" key="5">
    <source>
        <dbReference type="Proteomes" id="UP000824262"/>
    </source>
</evidence>
<dbReference type="SUPFAM" id="SSF51905">
    <property type="entry name" value="FAD/NAD(P)-binding domain"/>
    <property type="match status" value="1"/>
</dbReference>
<dbReference type="Pfam" id="PF07992">
    <property type="entry name" value="Pyr_redox_2"/>
    <property type="match status" value="2"/>
</dbReference>
<organism evidence="4 5">
    <name type="scientific">Candidatus Scatomorpha intestinavium</name>
    <dbReference type="NCBI Taxonomy" id="2840922"/>
    <lineage>
        <taxon>Bacteria</taxon>
        <taxon>Bacillati</taxon>
        <taxon>Bacillota</taxon>
        <taxon>Clostridia</taxon>
        <taxon>Eubacteriales</taxon>
        <taxon>Candidatus Scatomorpha</taxon>
    </lineage>
</organism>
<keyword evidence="1" id="KW-0285">Flavoprotein</keyword>
<evidence type="ECO:0000259" key="3">
    <source>
        <dbReference type="Pfam" id="PF07992"/>
    </source>
</evidence>
<dbReference type="Gene3D" id="3.50.50.60">
    <property type="entry name" value="FAD/NAD(P)-binding domain"/>
    <property type="match status" value="2"/>
</dbReference>
<feature type="domain" description="FAD/NAD(P)-binding" evidence="3">
    <location>
        <begin position="180"/>
        <end position="258"/>
    </location>
</feature>
<dbReference type="EMBL" id="DVGA01000091">
    <property type="protein sequence ID" value="HIQ79273.1"/>
    <property type="molecule type" value="Genomic_DNA"/>
</dbReference>
<dbReference type="PANTHER" id="PTHR48105">
    <property type="entry name" value="THIOREDOXIN REDUCTASE 1-RELATED-RELATED"/>
    <property type="match status" value="1"/>
</dbReference>
<dbReference type="Proteomes" id="UP000824262">
    <property type="component" value="Unassembled WGS sequence"/>
</dbReference>
<gene>
    <name evidence="4" type="ORF">IAB77_08460</name>
</gene>
<sequence>MDEVFDILIIGSGPAGVSAALTARHRGKTALIITTAPEDSPLYRAEHVDNYPAMPGATGAELVEAFVAHAERSGVKFARGRALAVADMGGVFGVSVGSGFVQGRAVVLACGLTRAKPYPGEAEHLGRGVSYCATCDGMLYRGKRVAVIGLSADAPEEAEYLSSIGCEVEYFDAKRAKRYEIKGGERVEALVADGVEYPAECVFILRSGLAPDSLLPGLGLENGHIKVGPDMSTNIPGVFAAGDCTGAPYQVAKAAGEGNIAALSASKYIENKRQEEK</sequence>
<evidence type="ECO:0000256" key="1">
    <source>
        <dbReference type="ARBA" id="ARBA00022630"/>
    </source>
</evidence>
<dbReference type="PRINTS" id="PR00469">
    <property type="entry name" value="PNDRDTASEII"/>
</dbReference>
<protein>
    <submittedName>
        <fullName evidence="4">NAD(P)/FAD-dependent oxidoreductase</fullName>
    </submittedName>
</protein>
<reference evidence="4" key="2">
    <citation type="journal article" date="2021" name="PeerJ">
        <title>Extensive microbial diversity within the chicken gut microbiome revealed by metagenomics and culture.</title>
        <authorList>
            <person name="Gilroy R."/>
            <person name="Ravi A."/>
            <person name="Getino M."/>
            <person name="Pursley I."/>
            <person name="Horton D.L."/>
            <person name="Alikhan N.F."/>
            <person name="Baker D."/>
            <person name="Gharbi K."/>
            <person name="Hall N."/>
            <person name="Watson M."/>
            <person name="Adriaenssens E.M."/>
            <person name="Foster-Nyarko E."/>
            <person name="Jarju S."/>
            <person name="Secka A."/>
            <person name="Antonio M."/>
            <person name="Oren A."/>
            <person name="Chaudhuri R.R."/>
            <person name="La Ragione R."/>
            <person name="Hildebrand F."/>
            <person name="Pallen M.J."/>
        </authorList>
    </citation>
    <scope>NUCLEOTIDE SEQUENCE</scope>
    <source>
        <strain evidence="4">ChiBcolR7-354</strain>
    </source>
</reference>
<evidence type="ECO:0000313" key="4">
    <source>
        <dbReference type="EMBL" id="HIQ79273.1"/>
    </source>
</evidence>
<reference evidence="4" key="1">
    <citation type="submission" date="2020-10" db="EMBL/GenBank/DDBJ databases">
        <authorList>
            <person name="Gilroy R."/>
        </authorList>
    </citation>
    <scope>NUCLEOTIDE SEQUENCE</scope>
    <source>
        <strain evidence="4">ChiBcolR7-354</strain>
    </source>
</reference>
<dbReference type="AlphaFoldDB" id="A0A9D0ZF32"/>
<dbReference type="InterPro" id="IPR036188">
    <property type="entry name" value="FAD/NAD-bd_sf"/>
</dbReference>
<keyword evidence="2" id="KW-0560">Oxidoreductase</keyword>
<proteinExistence type="predicted"/>
<feature type="domain" description="FAD/NAD(P)-binding" evidence="3">
    <location>
        <begin position="5"/>
        <end position="173"/>
    </location>
</feature>
<dbReference type="InterPro" id="IPR023753">
    <property type="entry name" value="FAD/NAD-binding_dom"/>
</dbReference>
<evidence type="ECO:0000256" key="2">
    <source>
        <dbReference type="ARBA" id="ARBA00023002"/>
    </source>
</evidence>
<comment type="caution">
    <text evidence="4">The sequence shown here is derived from an EMBL/GenBank/DDBJ whole genome shotgun (WGS) entry which is preliminary data.</text>
</comment>
<dbReference type="PRINTS" id="PR00368">
    <property type="entry name" value="FADPNR"/>
</dbReference>